<keyword evidence="2" id="KW-1185">Reference proteome</keyword>
<comment type="caution">
    <text evidence="1">The sequence shown here is derived from an EMBL/GenBank/DDBJ whole genome shotgun (WGS) entry which is preliminary data.</text>
</comment>
<accession>A0ACC0VHW8</accession>
<name>A0ACC0VHW8_9STRA</name>
<proteinExistence type="predicted"/>
<evidence type="ECO:0000313" key="2">
    <source>
        <dbReference type="Proteomes" id="UP001163321"/>
    </source>
</evidence>
<dbReference type="EMBL" id="CM047588">
    <property type="protein sequence ID" value="KAI9905726.1"/>
    <property type="molecule type" value="Genomic_DNA"/>
</dbReference>
<protein>
    <submittedName>
        <fullName evidence="1">Uncharacterized protein</fullName>
    </submittedName>
</protein>
<gene>
    <name evidence="1" type="ORF">PsorP6_013957</name>
</gene>
<organism evidence="1 2">
    <name type="scientific">Peronosclerospora sorghi</name>
    <dbReference type="NCBI Taxonomy" id="230839"/>
    <lineage>
        <taxon>Eukaryota</taxon>
        <taxon>Sar</taxon>
        <taxon>Stramenopiles</taxon>
        <taxon>Oomycota</taxon>
        <taxon>Peronosporomycetes</taxon>
        <taxon>Peronosporales</taxon>
        <taxon>Peronosporaceae</taxon>
        <taxon>Peronosclerospora</taxon>
    </lineage>
</organism>
<reference evidence="1 2" key="1">
    <citation type="journal article" date="2022" name="bioRxiv">
        <title>The genome of the oomycete Peronosclerospora sorghi, a cosmopolitan pathogen of maize and sorghum, is inflated with dispersed pseudogenes.</title>
        <authorList>
            <person name="Fletcher K."/>
            <person name="Martin F."/>
            <person name="Isakeit T."/>
            <person name="Cavanaugh K."/>
            <person name="Magill C."/>
            <person name="Michelmore R."/>
        </authorList>
    </citation>
    <scope>NUCLEOTIDE SEQUENCE [LARGE SCALE GENOMIC DNA]</scope>
    <source>
        <strain evidence="1">P6</strain>
    </source>
</reference>
<evidence type="ECO:0000313" key="1">
    <source>
        <dbReference type="EMBL" id="KAI9905726.1"/>
    </source>
</evidence>
<dbReference type="Proteomes" id="UP001163321">
    <property type="component" value="Chromosome 9"/>
</dbReference>
<sequence>MKPFQLVLTLLLAATSCGSGVATSTSDFEWTPEVDVEIPADQSAGVHAPNALRRMQATTNVLSTESGSLSSVANDAASAAGLTTDTDEPATIMVLLPDNLAMSSSGSGSVMVYDGDVGTKTKKENEAADSDTEASSAMSLEMMTAMTAVTMLFACGMV</sequence>